<accession>A0A365P7Z0</accession>
<evidence type="ECO:0000313" key="2">
    <source>
        <dbReference type="EMBL" id="MDN4505070.1"/>
    </source>
</evidence>
<keyword evidence="6" id="KW-1185">Reference proteome</keyword>
<feature type="compositionally biased region" description="Polar residues" evidence="1">
    <location>
        <begin position="1"/>
        <end position="11"/>
    </location>
</feature>
<evidence type="ECO:0000313" key="6">
    <source>
        <dbReference type="Proteomes" id="UP001172702"/>
    </source>
</evidence>
<reference evidence="2 6" key="2">
    <citation type="submission" date="2023-07" db="EMBL/GenBank/DDBJ databases">
        <title>Strategy for survival of the halotoleranting strain Dietzia MX2 from the Yakshinskoe mineral salts deposit.</title>
        <authorList>
            <person name="Kharitonova M.A."/>
            <person name="Kupriyanova-Ashina F.G."/>
            <person name="Shakirov T.R."/>
            <person name="Vafina M.S."/>
            <person name="Ilinskaya O.N."/>
        </authorList>
    </citation>
    <scope>NUCLEOTIDE SEQUENCE [LARGE SCALE GENOMIC DNA]</scope>
    <source>
        <strain evidence="2 6">MX2</strain>
    </source>
</reference>
<feature type="region of interest" description="Disordered" evidence="1">
    <location>
        <begin position="1"/>
        <end position="25"/>
    </location>
</feature>
<dbReference type="EMBL" id="JAUHTB010000002">
    <property type="protein sequence ID" value="MDN4505070.1"/>
    <property type="molecule type" value="Genomic_DNA"/>
</dbReference>
<evidence type="ECO:0000313" key="4">
    <source>
        <dbReference type="EMBL" id="RBA33201.1"/>
    </source>
</evidence>
<comment type="caution">
    <text evidence="4">The sequence shown here is derived from an EMBL/GenBank/DDBJ whole genome shotgun (WGS) entry which is preliminary data.</text>
</comment>
<evidence type="ECO:0000256" key="1">
    <source>
        <dbReference type="SAM" id="MobiDB-lite"/>
    </source>
</evidence>
<dbReference type="Proteomes" id="UP001172702">
    <property type="component" value="Unassembled WGS sequence"/>
</dbReference>
<proteinExistence type="predicted"/>
<dbReference type="CDD" id="cd11586">
    <property type="entry name" value="VbhA_like"/>
    <property type="match status" value="1"/>
</dbReference>
<dbReference type="Proteomes" id="UP000252187">
    <property type="component" value="Unassembled WGS sequence"/>
</dbReference>
<dbReference type="InterPro" id="IPR043038">
    <property type="entry name" value="VbhA_sf"/>
</dbReference>
<dbReference type="RefSeq" id="WP_067716182.1">
    <property type="nucleotide sequence ID" value="NZ_JALXXI010000048.1"/>
</dbReference>
<dbReference type="GeneID" id="36307215"/>
<feature type="compositionally biased region" description="Low complexity" evidence="1">
    <location>
        <begin position="12"/>
        <end position="24"/>
    </location>
</feature>
<reference evidence="4 5" key="1">
    <citation type="submission" date="2018-06" db="EMBL/GenBank/DDBJ databases">
        <title>Whole genome sequencing of four bacterial strains from South Shetland trench revealing bio-synthetic gene clusters.</title>
        <authorList>
            <person name="Abdel-Mageed W.M."/>
            <person name="Lehri B."/>
            <person name="Jarmusch S.A."/>
            <person name="Miranda K."/>
            <person name="Goodfellow M."/>
            <person name="Jaspars M."/>
            <person name="Karlyshev A.V."/>
        </authorList>
    </citation>
    <scope>NUCLEOTIDE SEQUENCE [LARGE SCALE GENOMIC DNA]</scope>
    <source>
        <strain evidence="4 5">SST1</strain>
    </source>
</reference>
<dbReference type="Proteomes" id="UP001185873">
    <property type="component" value="Unassembled WGS sequence"/>
</dbReference>
<organism evidence="4 5">
    <name type="scientific">Dietzia maris</name>
    <dbReference type="NCBI Taxonomy" id="37915"/>
    <lineage>
        <taxon>Bacteria</taxon>
        <taxon>Bacillati</taxon>
        <taxon>Actinomycetota</taxon>
        <taxon>Actinomycetes</taxon>
        <taxon>Mycobacteriales</taxon>
        <taxon>Dietziaceae</taxon>
        <taxon>Dietzia</taxon>
    </lineage>
</organism>
<sequence length="62" mass="6687">MATRIRPTTDQALAGAAAGHRMAGMEPSPEALEITRRFADGLLTRDRALAEIRAAVRERTAP</sequence>
<dbReference type="InterPro" id="IPR033788">
    <property type="entry name" value="VbhA-like"/>
</dbReference>
<reference evidence="3" key="3">
    <citation type="submission" date="2023-10" db="EMBL/GenBank/DDBJ databases">
        <title>Development of a sustainable strategy for remediation of hydrocarbon-contaminated territories based on the waste exchange concept.</title>
        <authorList>
            <person name="Krivoruchko A."/>
        </authorList>
    </citation>
    <scope>NUCLEOTIDE SEQUENCE</scope>
    <source>
        <strain evidence="3">IEGM 1175</strain>
    </source>
</reference>
<protein>
    <submittedName>
        <fullName evidence="2">Antitoxin VbhA family protein</fullName>
    </submittedName>
</protein>
<gene>
    <name evidence="4" type="ORF">DQ226_13540</name>
    <name evidence="2" type="ORF">QYF62_03210</name>
    <name evidence="3" type="ORF">R3P82_10260</name>
</gene>
<dbReference type="AlphaFoldDB" id="A0A365P7Z0"/>
<name>A0A365P7Z0_9ACTN</name>
<dbReference type="EMBL" id="QNTT01000042">
    <property type="protein sequence ID" value="RBA33201.1"/>
    <property type="molecule type" value="Genomic_DNA"/>
</dbReference>
<dbReference type="Gene3D" id="1.10.8.1050">
    <property type="entry name" value="Antitoxin VbhA-like"/>
    <property type="match status" value="1"/>
</dbReference>
<evidence type="ECO:0000313" key="3">
    <source>
        <dbReference type="EMBL" id="MDV6299493.1"/>
    </source>
</evidence>
<evidence type="ECO:0000313" key="5">
    <source>
        <dbReference type="Proteomes" id="UP000252187"/>
    </source>
</evidence>
<dbReference type="EMBL" id="JAWLKJ010000002">
    <property type="protein sequence ID" value="MDV6299493.1"/>
    <property type="molecule type" value="Genomic_DNA"/>
</dbReference>